<evidence type="ECO:0000256" key="4">
    <source>
        <dbReference type="ARBA" id="ARBA00050776"/>
    </source>
</evidence>
<reference evidence="7" key="1">
    <citation type="submission" date="2016-02" db="EMBL/GenBank/DDBJ databases">
        <title>Draft Genome Sequence of Sporotomaculum syntrophicum Strain FB, a Syntrophic Benzoate Degrader.</title>
        <authorList>
            <person name="Nobu M.K."/>
            <person name="Narihiro T."/>
            <person name="Qiu Y.-L."/>
            <person name="Ohashi A."/>
            <person name="Liu W.-T."/>
            <person name="Yuji S."/>
        </authorList>
    </citation>
    <scope>NUCLEOTIDE SEQUENCE</scope>
    <source>
        <strain evidence="7">FB</strain>
    </source>
</reference>
<dbReference type="InterPro" id="IPR015422">
    <property type="entry name" value="PyrdxlP-dep_Trfase_small"/>
</dbReference>
<dbReference type="InterPro" id="IPR015421">
    <property type="entry name" value="PyrdxlP-dep_Trfase_major"/>
</dbReference>
<organism evidence="7 8">
    <name type="scientific">Sporotomaculum syntrophicum</name>
    <dbReference type="NCBI Taxonomy" id="182264"/>
    <lineage>
        <taxon>Bacteria</taxon>
        <taxon>Bacillati</taxon>
        <taxon>Bacillota</taxon>
        <taxon>Clostridia</taxon>
        <taxon>Eubacteriales</taxon>
        <taxon>Desulfallaceae</taxon>
        <taxon>Sporotomaculum</taxon>
    </lineage>
</organism>
<gene>
    <name evidence="7" type="primary">csd_1</name>
    <name evidence="7" type="ORF">SPSYN_00951</name>
</gene>
<evidence type="ECO:0000256" key="2">
    <source>
        <dbReference type="ARBA" id="ARBA00010447"/>
    </source>
</evidence>
<sequence>MQQNITQTELRNLVVGIDTEVPIAEHKFTTAVNFDNAASTPPFLAVMQEINNFAPWYASVHRGTGYKSILSTQIFEGGRQAIKDFVKADQEKDVVIYTKNTTESINMLAYLLCADVPDHKDQVILTTWMEHLANDLPWRSKFTVDYVDIDNYGRLCLDDLESKLQKYRHRVKLVTVTGASNITGYVNPIHEIAKLAHQYGTKVLIDGAQLVPHIAVDMKPIESPEHIDFLVFSAHKMYAPFGIGVLIGPREFFDRREPVYKGGGDVKLATHQNIFWEDPPAKDEAGSPNVIGVVALTAAIKTLTSIGLERIEAHEISLADYALERLKHLPDIEIYTHSQRGKRKVGIIPFNIRGVHHELTAKILSGEDGIAVRNGLFCAHLYAQRLLNLTPECLDYYSNNPDIPFPGLVRASFGLYNNFLEVDRFIMALQKIIANKSIYIAKYSDS</sequence>
<dbReference type="PANTHER" id="PTHR43586:SF8">
    <property type="entry name" value="CYSTEINE DESULFURASE 1, CHLOROPLASTIC"/>
    <property type="match status" value="1"/>
</dbReference>
<comment type="caution">
    <text evidence="7">The sequence shown here is derived from an EMBL/GenBank/DDBJ whole genome shotgun (WGS) entry which is preliminary data.</text>
</comment>
<proteinExistence type="inferred from homology"/>
<evidence type="ECO:0000259" key="6">
    <source>
        <dbReference type="Pfam" id="PF00266"/>
    </source>
</evidence>
<dbReference type="Gene3D" id="3.40.640.10">
    <property type="entry name" value="Type I PLP-dependent aspartate aminotransferase-like (Major domain)"/>
    <property type="match status" value="1"/>
</dbReference>
<dbReference type="EMBL" id="LSRS01000002">
    <property type="protein sequence ID" value="KAF1086210.1"/>
    <property type="molecule type" value="Genomic_DNA"/>
</dbReference>
<name>A0A9D2WSA7_9FIRM</name>
<comment type="similarity">
    <text evidence="2">Belongs to the class-V pyridoxal-phosphate-dependent aminotransferase family. Csd subfamily.</text>
</comment>
<dbReference type="InterPro" id="IPR000192">
    <property type="entry name" value="Aminotrans_V_dom"/>
</dbReference>
<evidence type="ECO:0000313" key="7">
    <source>
        <dbReference type="EMBL" id="KAF1086210.1"/>
    </source>
</evidence>
<keyword evidence="7" id="KW-0808">Transferase</keyword>
<evidence type="ECO:0000313" key="8">
    <source>
        <dbReference type="Proteomes" id="UP000798488"/>
    </source>
</evidence>
<evidence type="ECO:0000256" key="5">
    <source>
        <dbReference type="RuleBase" id="RU004504"/>
    </source>
</evidence>
<evidence type="ECO:0000256" key="3">
    <source>
        <dbReference type="ARBA" id="ARBA00022898"/>
    </source>
</evidence>
<accession>A0A9D2WSA7</accession>
<dbReference type="SUPFAM" id="SSF53383">
    <property type="entry name" value="PLP-dependent transferases"/>
    <property type="match status" value="1"/>
</dbReference>
<dbReference type="PROSITE" id="PS00595">
    <property type="entry name" value="AA_TRANSFER_CLASS_5"/>
    <property type="match status" value="1"/>
</dbReference>
<dbReference type="Pfam" id="PF00266">
    <property type="entry name" value="Aminotran_5"/>
    <property type="match status" value="1"/>
</dbReference>
<keyword evidence="8" id="KW-1185">Reference proteome</keyword>
<protein>
    <submittedName>
        <fullName evidence="7">Cysteine desulfurase</fullName>
        <ecNumber evidence="7">2.8.1.7</ecNumber>
    </submittedName>
</protein>
<evidence type="ECO:0000256" key="1">
    <source>
        <dbReference type="ARBA" id="ARBA00001933"/>
    </source>
</evidence>
<keyword evidence="3" id="KW-0663">Pyridoxal phosphate</keyword>
<dbReference type="InterPro" id="IPR020578">
    <property type="entry name" value="Aminotrans_V_PyrdxlP_BS"/>
</dbReference>
<dbReference type="InterPro" id="IPR015424">
    <property type="entry name" value="PyrdxlP-dep_Trfase"/>
</dbReference>
<dbReference type="EC" id="2.8.1.7" evidence="7"/>
<dbReference type="AlphaFoldDB" id="A0A9D2WSA7"/>
<dbReference type="Gene3D" id="3.90.1150.10">
    <property type="entry name" value="Aspartate Aminotransferase, domain 1"/>
    <property type="match status" value="1"/>
</dbReference>
<feature type="domain" description="Aminotransferase class V" evidence="6">
    <location>
        <begin position="32"/>
        <end position="425"/>
    </location>
</feature>
<comment type="cofactor">
    <cofactor evidence="1 5">
        <name>pyridoxal 5'-phosphate</name>
        <dbReference type="ChEBI" id="CHEBI:597326"/>
    </cofactor>
</comment>
<dbReference type="GO" id="GO:0031071">
    <property type="term" value="F:cysteine desulfurase activity"/>
    <property type="evidence" value="ECO:0007669"/>
    <property type="project" value="UniProtKB-EC"/>
</dbReference>
<dbReference type="PANTHER" id="PTHR43586">
    <property type="entry name" value="CYSTEINE DESULFURASE"/>
    <property type="match status" value="1"/>
</dbReference>
<comment type="catalytic activity">
    <reaction evidence="4">
        <text>(sulfur carrier)-H + L-cysteine = (sulfur carrier)-SH + L-alanine</text>
        <dbReference type="Rhea" id="RHEA:43892"/>
        <dbReference type="Rhea" id="RHEA-COMP:14737"/>
        <dbReference type="Rhea" id="RHEA-COMP:14739"/>
        <dbReference type="ChEBI" id="CHEBI:29917"/>
        <dbReference type="ChEBI" id="CHEBI:35235"/>
        <dbReference type="ChEBI" id="CHEBI:57972"/>
        <dbReference type="ChEBI" id="CHEBI:64428"/>
        <dbReference type="EC" id="2.8.1.7"/>
    </reaction>
</comment>
<dbReference type="Proteomes" id="UP000798488">
    <property type="component" value="Unassembled WGS sequence"/>
</dbReference>